<organism evidence="8 9">
    <name type="scientific">Spirosoma aureum</name>
    <dbReference type="NCBI Taxonomy" id="2692134"/>
    <lineage>
        <taxon>Bacteria</taxon>
        <taxon>Pseudomonadati</taxon>
        <taxon>Bacteroidota</taxon>
        <taxon>Cytophagia</taxon>
        <taxon>Cytophagales</taxon>
        <taxon>Cytophagaceae</taxon>
        <taxon>Spirosoma</taxon>
    </lineage>
</organism>
<dbReference type="Pfam" id="PF14322">
    <property type="entry name" value="SusD-like_3"/>
    <property type="match status" value="1"/>
</dbReference>
<sequence length="526" mass="59354">MNTKTLALTAMLTGGILFSCSESKLLDQVNPNQASTATFWKTSDDAVKGINAAYSGMQDRRFSLWIRFLTDLSSDEGYSQSPWTDLGNLSKFIVTDYNIPMNIESFQAAYQGIYRCNQVLENVPAIKMDATLQKRILAEAKVIRAYWYYNMANIWGNVPLVLASQTLGDRPKQSTQAEVFAQVIKDCQEATTDLPESYTGPDVGRLHKYSAVALIGKAYMQQRKWTEAAASLKQIIDQTPTRFDLVADFKDNFTTLLENNKESLFEIQYYDENESKVGGAVNYDVAGGSESSEHAQFFGLRNINGFSKGGWCDGQPTKWLLNEFMKEKDKAGKVDYRLDYTMFYGGSSLKSHGFSYADLTKLAAGSDYLPERDRFWIKYTNYYQATDSYFSGINDRVIRLADVYLLYAEALNELGKPADGIPFANKVRARVNMLALPLTMTQADFRIQLRHDRVVELAGETQRFWDLKRYGILGPELAGPDAGKKPANESDFDTDFTTFQKGKSELYPLPLYETDANPNLKQNPGW</sequence>
<evidence type="ECO:0000256" key="2">
    <source>
        <dbReference type="ARBA" id="ARBA00006275"/>
    </source>
</evidence>
<dbReference type="GO" id="GO:0009279">
    <property type="term" value="C:cell outer membrane"/>
    <property type="evidence" value="ECO:0007669"/>
    <property type="project" value="UniProtKB-SubCell"/>
</dbReference>
<evidence type="ECO:0000256" key="5">
    <source>
        <dbReference type="ARBA" id="ARBA00023237"/>
    </source>
</evidence>
<dbReference type="CDD" id="cd08977">
    <property type="entry name" value="SusD"/>
    <property type="match status" value="1"/>
</dbReference>
<dbReference type="Gene3D" id="1.25.40.390">
    <property type="match status" value="1"/>
</dbReference>
<feature type="domain" description="SusD-like N-terminal" evidence="7">
    <location>
        <begin position="76"/>
        <end position="219"/>
    </location>
</feature>
<dbReference type="AlphaFoldDB" id="A0A6G9APT9"/>
<reference evidence="8 9" key="1">
    <citation type="submission" date="2020-03" db="EMBL/GenBank/DDBJ databases">
        <authorList>
            <person name="Kim M.K."/>
        </authorList>
    </citation>
    <scope>NUCLEOTIDE SEQUENCE [LARGE SCALE GENOMIC DNA]</scope>
    <source>
        <strain evidence="8 9">BT328</strain>
    </source>
</reference>
<dbReference type="RefSeq" id="WP_167210644.1">
    <property type="nucleotide sequence ID" value="NZ_CP050063.1"/>
</dbReference>
<accession>A0A6G9APT9</accession>
<keyword evidence="4" id="KW-0472">Membrane</keyword>
<dbReference type="Proteomes" id="UP000501802">
    <property type="component" value="Chromosome"/>
</dbReference>
<comment type="subcellular location">
    <subcellularLocation>
        <location evidence="1">Cell outer membrane</location>
    </subcellularLocation>
</comment>
<evidence type="ECO:0000256" key="1">
    <source>
        <dbReference type="ARBA" id="ARBA00004442"/>
    </source>
</evidence>
<name>A0A6G9APT9_9BACT</name>
<dbReference type="Pfam" id="PF07980">
    <property type="entry name" value="SusD_RagB"/>
    <property type="match status" value="1"/>
</dbReference>
<dbReference type="PROSITE" id="PS51257">
    <property type="entry name" value="PROKAR_LIPOPROTEIN"/>
    <property type="match status" value="1"/>
</dbReference>
<evidence type="ECO:0000256" key="3">
    <source>
        <dbReference type="ARBA" id="ARBA00022729"/>
    </source>
</evidence>
<dbReference type="SUPFAM" id="SSF48452">
    <property type="entry name" value="TPR-like"/>
    <property type="match status" value="1"/>
</dbReference>
<evidence type="ECO:0000256" key="4">
    <source>
        <dbReference type="ARBA" id="ARBA00023136"/>
    </source>
</evidence>
<keyword evidence="5" id="KW-0998">Cell outer membrane</keyword>
<comment type="similarity">
    <text evidence="2">Belongs to the SusD family.</text>
</comment>
<protein>
    <submittedName>
        <fullName evidence="8">RagB/SusD family nutrient uptake outer membrane protein</fullName>
    </submittedName>
</protein>
<dbReference type="InterPro" id="IPR011990">
    <property type="entry name" value="TPR-like_helical_dom_sf"/>
</dbReference>
<dbReference type="InterPro" id="IPR012944">
    <property type="entry name" value="SusD_RagB_dom"/>
</dbReference>
<evidence type="ECO:0000313" key="9">
    <source>
        <dbReference type="Proteomes" id="UP000501802"/>
    </source>
</evidence>
<evidence type="ECO:0000259" key="6">
    <source>
        <dbReference type="Pfam" id="PF07980"/>
    </source>
</evidence>
<evidence type="ECO:0000259" key="7">
    <source>
        <dbReference type="Pfam" id="PF14322"/>
    </source>
</evidence>
<keyword evidence="3" id="KW-0732">Signal</keyword>
<proteinExistence type="inferred from homology"/>
<dbReference type="EMBL" id="CP050063">
    <property type="protein sequence ID" value="QIP14487.1"/>
    <property type="molecule type" value="Genomic_DNA"/>
</dbReference>
<keyword evidence="9" id="KW-1185">Reference proteome</keyword>
<gene>
    <name evidence="8" type="ORF">G8759_18630</name>
</gene>
<feature type="domain" description="RagB/SusD" evidence="6">
    <location>
        <begin position="261"/>
        <end position="526"/>
    </location>
</feature>
<dbReference type="InterPro" id="IPR033985">
    <property type="entry name" value="SusD-like_N"/>
</dbReference>
<evidence type="ECO:0000313" key="8">
    <source>
        <dbReference type="EMBL" id="QIP14487.1"/>
    </source>
</evidence>
<dbReference type="KEGG" id="spib:G8759_18630"/>